<dbReference type="PANTHER" id="PTHR23513:SF6">
    <property type="entry name" value="MAJOR FACILITATOR SUPERFAMILY ASSOCIATED DOMAIN-CONTAINING PROTEIN"/>
    <property type="match status" value="1"/>
</dbReference>
<dbReference type="Proteomes" id="UP000183769">
    <property type="component" value="Unassembled WGS sequence"/>
</dbReference>
<feature type="transmembrane region" description="Helical" evidence="6">
    <location>
        <begin position="228"/>
        <end position="261"/>
    </location>
</feature>
<evidence type="ECO:0000256" key="6">
    <source>
        <dbReference type="SAM" id="Phobius"/>
    </source>
</evidence>
<dbReference type="OrthoDB" id="313372at2157"/>
<dbReference type="PANTHER" id="PTHR23513">
    <property type="entry name" value="INTEGRAL MEMBRANE EFFLUX PROTEIN-RELATED"/>
    <property type="match status" value="1"/>
</dbReference>
<protein>
    <submittedName>
        <fullName evidence="7">Major Facilitator Superfamily protein</fullName>
    </submittedName>
</protein>
<dbReference type="InterPro" id="IPR011701">
    <property type="entry name" value="MFS"/>
</dbReference>
<accession>A0A1I5NZS9</accession>
<dbReference type="RefSeq" id="WP_079990104.1">
    <property type="nucleotide sequence ID" value="NZ_FOXI01000002.1"/>
</dbReference>
<keyword evidence="4 6" id="KW-1133">Transmembrane helix</keyword>
<comment type="subcellular location">
    <subcellularLocation>
        <location evidence="1">Cell membrane</location>
        <topology evidence="1">Multi-pass membrane protein</topology>
    </subcellularLocation>
</comment>
<keyword evidence="3 6" id="KW-0812">Transmembrane</keyword>
<dbReference type="CDD" id="cd06173">
    <property type="entry name" value="MFS_MefA_like"/>
    <property type="match status" value="1"/>
</dbReference>
<feature type="transmembrane region" description="Helical" evidence="6">
    <location>
        <begin position="267"/>
        <end position="291"/>
    </location>
</feature>
<reference evidence="8" key="1">
    <citation type="submission" date="2016-10" db="EMBL/GenBank/DDBJ databases">
        <authorList>
            <person name="Varghese N."/>
            <person name="Submissions S."/>
        </authorList>
    </citation>
    <scope>NUCLEOTIDE SEQUENCE [LARGE SCALE GENOMIC DNA]</scope>
    <source>
        <strain evidence="8">CGMCC 1.10329</strain>
    </source>
</reference>
<organism evidence="7 8">
    <name type="scientific">Halolamina pelagica</name>
    <dbReference type="NCBI Taxonomy" id="699431"/>
    <lineage>
        <taxon>Archaea</taxon>
        <taxon>Methanobacteriati</taxon>
        <taxon>Methanobacteriota</taxon>
        <taxon>Stenosarchaea group</taxon>
        <taxon>Halobacteria</taxon>
        <taxon>Halobacteriales</taxon>
        <taxon>Haloferacaceae</taxon>
    </lineage>
</organism>
<proteinExistence type="predicted"/>
<dbReference type="AlphaFoldDB" id="A0A1I5NZS9"/>
<dbReference type="SUPFAM" id="SSF103473">
    <property type="entry name" value="MFS general substrate transporter"/>
    <property type="match status" value="1"/>
</dbReference>
<keyword evidence="8" id="KW-1185">Reference proteome</keyword>
<dbReference type="InterPro" id="IPR036259">
    <property type="entry name" value="MFS_trans_sf"/>
</dbReference>
<evidence type="ECO:0000256" key="4">
    <source>
        <dbReference type="ARBA" id="ARBA00022989"/>
    </source>
</evidence>
<dbReference type="Pfam" id="PF07690">
    <property type="entry name" value="MFS_1"/>
    <property type="match status" value="1"/>
</dbReference>
<gene>
    <name evidence="7" type="ORF">SAMN05216277_102254</name>
</gene>
<feature type="transmembrane region" description="Helical" evidence="6">
    <location>
        <begin position="39"/>
        <end position="61"/>
    </location>
</feature>
<keyword evidence="2" id="KW-1003">Cell membrane</keyword>
<evidence type="ECO:0000256" key="1">
    <source>
        <dbReference type="ARBA" id="ARBA00004651"/>
    </source>
</evidence>
<dbReference type="GO" id="GO:0022857">
    <property type="term" value="F:transmembrane transporter activity"/>
    <property type="evidence" value="ECO:0007669"/>
    <property type="project" value="InterPro"/>
</dbReference>
<dbReference type="Gene3D" id="1.20.1250.20">
    <property type="entry name" value="MFS general substrate transporter like domains"/>
    <property type="match status" value="1"/>
</dbReference>
<evidence type="ECO:0000313" key="7">
    <source>
        <dbReference type="EMBL" id="SFP26781.1"/>
    </source>
</evidence>
<dbReference type="EMBL" id="FOXI01000002">
    <property type="protein sequence ID" value="SFP26781.1"/>
    <property type="molecule type" value="Genomic_DNA"/>
</dbReference>
<name>A0A1I5NZS9_9EURY</name>
<evidence type="ECO:0000256" key="3">
    <source>
        <dbReference type="ARBA" id="ARBA00022692"/>
    </source>
</evidence>
<evidence type="ECO:0000256" key="2">
    <source>
        <dbReference type="ARBA" id="ARBA00022475"/>
    </source>
</evidence>
<feature type="transmembrane region" description="Helical" evidence="6">
    <location>
        <begin position="303"/>
        <end position="329"/>
    </location>
</feature>
<evidence type="ECO:0000313" key="8">
    <source>
        <dbReference type="Proteomes" id="UP000183769"/>
    </source>
</evidence>
<feature type="transmembrane region" description="Helical" evidence="6">
    <location>
        <begin position="354"/>
        <end position="375"/>
    </location>
</feature>
<keyword evidence="5 6" id="KW-0472">Membrane</keyword>
<dbReference type="GO" id="GO:0005886">
    <property type="term" value="C:plasma membrane"/>
    <property type="evidence" value="ECO:0007669"/>
    <property type="project" value="UniProtKB-SubCell"/>
</dbReference>
<sequence>MPVSDALPRQFSLPQDPSFRRMLAGRATSFLGDGLYTVAAMWLVFELTGSTTYTGLAGFLLRGPNALKVLAGPLVDRARLERVLAGSEAVGAVLSLIVPLAALSGNLSVWIVLAVLPCMALTELFAAPAQTAALPRIVAKESLVRANSAFSIVTSAVDAGAKAAGGALVAAIGAVALYGVDAATYAVAALLFLGLSIPEAGSDDPGENEGGGTSLDFAAYRRELREGIAVLTGSVLGAMLLASLVANFLTSAAFAVLPAYAAALSGAAGYGLLLAATTAGVVAGSLLAPLVEDRSLGATNAVGLSLAGAAWVAGVELGGVALTAALFGLSRVPVGVYNVGVQATMQTGVPDDRLGRVTATVSSLSNVVGPLGLLLGGAAGAAVGARAVLLAGGVGIALTGAFWAAVPPLRRFGAPTAVRPGAFG</sequence>
<feature type="transmembrane region" description="Helical" evidence="6">
    <location>
        <begin position="387"/>
        <end position="406"/>
    </location>
</feature>
<evidence type="ECO:0000256" key="5">
    <source>
        <dbReference type="ARBA" id="ARBA00023136"/>
    </source>
</evidence>